<dbReference type="GO" id="GO:0051879">
    <property type="term" value="F:Hsp90 protein binding"/>
    <property type="evidence" value="ECO:0007669"/>
    <property type="project" value="TreeGrafter"/>
</dbReference>
<dbReference type="InterPro" id="IPR011989">
    <property type="entry name" value="ARM-like"/>
</dbReference>
<dbReference type="Pfam" id="PF10274">
    <property type="entry name" value="ParcG"/>
    <property type="match status" value="1"/>
</dbReference>
<protein>
    <submittedName>
        <fullName evidence="2">Uncharacterized protein</fullName>
    </submittedName>
</protein>
<feature type="region of interest" description="Disordered" evidence="1">
    <location>
        <begin position="446"/>
        <end position="484"/>
    </location>
</feature>
<name>A0A813GS86_POLGL</name>
<organism evidence="2 3">
    <name type="scientific">Polarella glacialis</name>
    <name type="common">Dinoflagellate</name>
    <dbReference type="NCBI Taxonomy" id="89957"/>
    <lineage>
        <taxon>Eukaryota</taxon>
        <taxon>Sar</taxon>
        <taxon>Alveolata</taxon>
        <taxon>Dinophyceae</taxon>
        <taxon>Suessiales</taxon>
        <taxon>Suessiaceae</taxon>
        <taxon>Polarella</taxon>
    </lineage>
</organism>
<sequence>MPGSMSPSGLLIVEDTLNRMIFRDGSRSLGTEKARGFVPKGSHSVFGDFPADFMPKEKKGMSHSSSSPGLAKSSAMMAYSKGSLNGTASVAGLLDAPPSAGALKRRPIKATMFRTFYERGDLPITVYHGALGKLAWKVDVQKLDYHHYLPIFFDGLREKEDPYRFMAITGCYDMLEKGGDKILPVVPQLIIPLKTALNTRDPQVMCTAMKIIKQLVLSADMVGEALVPYYRQILPVFNLFKNKNIPVTEMGDFIDYSQRKGLNLGDLISETLQLLEEHGGEDAFINIKYMIPTYEGFMSTGQTNTDCHGGALPTISYVVFRSQQPECFAATASTDDFLEHLWTSVDLSHRHFAPLPYTEQQGCKNMLMGKRLSGHCSCCHSSGAKTSYGFHNRLHDEKLVHQNEAELRDICRRCGMRPVSNAYSAEVMRALNTRGGPLWTRLLEAKESGGPPAAAQGAWADRTASGRGKPQELREEPRLHQQPD</sequence>
<accession>A0A813GS86</accession>
<gene>
    <name evidence="2" type="ORF">PGLA2088_LOCUS674</name>
</gene>
<feature type="compositionally biased region" description="Low complexity" evidence="1">
    <location>
        <begin position="449"/>
        <end position="460"/>
    </location>
</feature>
<comment type="caution">
    <text evidence="2">The sequence shown here is derived from an EMBL/GenBank/DDBJ whole genome shotgun (WGS) entry which is preliminary data.</text>
</comment>
<dbReference type="Proteomes" id="UP000626109">
    <property type="component" value="Unassembled WGS sequence"/>
</dbReference>
<dbReference type="Gene3D" id="1.25.10.10">
    <property type="entry name" value="Leucine-rich Repeat Variant"/>
    <property type="match status" value="1"/>
</dbReference>
<evidence type="ECO:0000313" key="2">
    <source>
        <dbReference type="EMBL" id="CAE8627932.1"/>
    </source>
</evidence>
<dbReference type="PANTHER" id="PTHR21207">
    <property type="entry name" value="PARKIN COREGULATED GENE PROTEIN PARK2 COREGULATED"/>
    <property type="match status" value="1"/>
</dbReference>
<dbReference type="InterPro" id="IPR019399">
    <property type="entry name" value="Parkin_co-regulated_protein"/>
</dbReference>
<dbReference type="SUPFAM" id="SSF48371">
    <property type="entry name" value="ARM repeat"/>
    <property type="match status" value="1"/>
</dbReference>
<dbReference type="EMBL" id="CAJNNW010000475">
    <property type="protein sequence ID" value="CAE8627932.1"/>
    <property type="molecule type" value="Genomic_DNA"/>
</dbReference>
<feature type="compositionally biased region" description="Basic and acidic residues" evidence="1">
    <location>
        <begin position="469"/>
        <end position="484"/>
    </location>
</feature>
<evidence type="ECO:0000313" key="3">
    <source>
        <dbReference type="Proteomes" id="UP000626109"/>
    </source>
</evidence>
<dbReference type="PANTHER" id="PTHR21207:SF2">
    <property type="entry name" value="PARKIN COREGULATED GENE PROTEIN"/>
    <property type="match status" value="1"/>
</dbReference>
<dbReference type="InterPro" id="IPR016024">
    <property type="entry name" value="ARM-type_fold"/>
</dbReference>
<proteinExistence type="predicted"/>
<dbReference type="GO" id="GO:0030544">
    <property type="term" value="F:Hsp70 protein binding"/>
    <property type="evidence" value="ECO:0007669"/>
    <property type="project" value="TreeGrafter"/>
</dbReference>
<reference evidence="2" key="1">
    <citation type="submission" date="2021-02" db="EMBL/GenBank/DDBJ databases">
        <authorList>
            <person name="Dougan E. K."/>
            <person name="Rhodes N."/>
            <person name="Thang M."/>
            <person name="Chan C."/>
        </authorList>
    </citation>
    <scope>NUCLEOTIDE SEQUENCE</scope>
</reference>
<dbReference type="AlphaFoldDB" id="A0A813GS86"/>
<evidence type="ECO:0000256" key="1">
    <source>
        <dbReference type="SAM" id="MobiDB-lite"/>
    </source>
</evidence>